<name>A0A516SAU2_9NEIS</name>
<dbReference type="RefSeq" id="WP_143856202.1">
    <property type="nucleotide sequence ID" value="NZ_CP041730.1"/>
</dbReference>
<keyword evidence="3" id="KW-1185">Reference proteome</keyword>
<keyword evidence="1" id="KW-0812">Transmembrane</keyword>
<gene>
    <name evidence="2" type="ORF">FNU76_02310</name>
</gene>
<evidence type="ECO:0000256" key="1">
    <source>
        <dbReference type="SAM" id="Phobius"/>
    </source>
</evidence>
<dbReference type="Proteomes" id="UP000317550">
    <property type="component" value="Chromosome"/>
</dbReference>
<keyword evidence="1" id="KW-1133">Transmembrane helix</keyword>
<accession>A0A516SAU2</accession>
<organism evidence="2 3">
    <name type="scientific">Chitinimonas arctica</name>
    <dbReference type="NCBI Taxonomy" id="2594795"/>
    <lineage>
        <taxon>Bacteria</taxon>
        <taxon>Pseudomonadati</taxon>
        <taxon>Pseudomonadota</taxon>
        <taxon>Betaproteobacteria</taxon>
        <taxon>Neisseriales</taxon>
        <taxon>Chitinibacteraceae</taxon>
        <taxon>Chitinimonas</taxon>
    </lineage>
</organism>
<keyword evidence="1" id="KW-0472">Membrane</keyword>
<dbReference type="KEGG" id="cari:FNU76_02310"/>
<protein>
    <submittedName>
        <fullName evidence="2">Uncharacterized protein</fullName>
    </submittedName>
</protein>
<evidence type="ECO:0000313" key="3">
    <source>
        <dbReference type="Proteomes" id="UP000317550"/>
    </source>
</evidence>
<reference evidence="3" key="1">
    <citation type="submission" date="2019-07" db="EMBL/GenBank/DDBJ databases">
        <title>Chitinimonas sp. nov., isolated from Ny-Alesund, arctica soil.</title>
        <authorList>
            <person name="Xu Q."/>
            <person name="Peng F."/>
        </authorList>
    </citation>
    <scope>NUCLEOTIDE SEQUENCE [LARGE SCALE GENOMIC DNA]</scope>
    <source>
        <strain evidence="3">R3-44</strain>
    </source>
</reference>
<evidence type="ECO:0000313" key="2">
    <source>
        <dbReference type="EMBL" id="QDQ25277.1"/>
    </source>
</evidence>
<proteinExistence type="predicted"/>
<dbReference type="EMBL" id="CP041730">
    <property type="protein sequence ID" value="QDQ25277.1"/>
    <property type="molecule type" value="Genomic_DNA"/>
</dbReference>
<dbReference type="AlphaFoldDB" id="A0A516SAU2"/>
<feature type="transmembrane region" description="Helical" evidence="1">
    <location>
        <begin position="21"/>
        <end position="42"/>
    </location>
</feature>
<sequence length="90" mass="9636">MLSLLLGWRILHVKEMWRNKVFLFSTDGISAGLITGVSFTPLSHFGSNGSQKPAGWAGRLAAATMVEGIVTVSAPFTVPGDDGAWTSMKR</sequence>